<evidence type="ECO:0000313" key="3">
    <source>
        <dbReference type="EMBL" id="EFJ45603.1"/>
    </source>
</evidence>
<evidence type="ECO:0000256" key="1">
    <source>
        <dbReference type="SAM" id="Phobius"/>
    </source>
</evidence>
<gene>
    <name evidence="3" type="ORF">VOLCADRAFT_105887</name>
</gene>
<feature type="chain" id="PRO_5003124133" description="Pherophorin domain-containing protein" evidence="2">
    <location>
        <begin position="25"/>
        <end position="469"/>
    </location>
</feature>
<proteinExistence type="predicted"/>
<name>D8U3W8_VOLCA</name>
<keyword evidence="1" id="KW-0472">Membrane</keyword>
<accession>D8U3W8</accession>
<keyword evidence="1" id="KW-1133">Transmembrane helix</keyword>
<dbReference type="GeneID" id="9622311"/>
<reference evidence="3 4" key="1">
    <citation type="journal article" date="2010" name="Science">
        <title>Genomic analysis of organismal complexity in the multicellular green alga Volvox carteri.</title>
        <authorList>
            <person name="Prochnik S.E."/>
            <person name="Umen J."/>
            <person name="Nedelcu A.M."/>
            <person name="Hallmann A."/>
            <person name="Miller S.M."/>
            <person name="Nishii I."/>
            <person name="Ferris P."/>
            <person name="Kuo A."/>
            <person name="Mitros T."/>
            <person name="Fritz-Laylin L.K."/>
            <person name="Hellsten U."/>
            <person name="Chapman J."/>
            <person name="Simakov O."/>
            <person name="Rensing S.A."/>
            <person name="Terry A."/>
            <person name="Pangilinan J."/>
            <person name="Kapitonov V."/>
            <person name="Jurka J."/>
            <person name="Salamov A."/>
            <person name="Shapiro H."/>
            <person name="Schmutz J."/>
            <person name="Grimwood J."/>
            <person name="Lindquist E."/>
            <person name="Lucas S."/>
            <person name="Grigoriev I.V."/>
            <person name="Schmitt R."/>
            <person name="Kirk D."/>
            <person name="Rokhsar D.S."/>
        </authorList>
    </citation>
    <scope>NUCLEOTIDE SEQUENCE [LARGE SCALE GENOMIC DNA]</scope>
    <source>
        <strain evidence="4">f. Nagariensis / Eve</strain>
    </source>
</reference>
<dbReference type="EMBL" id="GL378356">
    <property type="protein sequence ID" value="EFJ45603.1"/>
    <property type="molecule type" value="Genomic_DNA"/>
</dbReference>
<feature type="transmembrane region" description="Helical" evidence="1">
    <location>
        <begin position="364"/>
        <end position="391"/>
    </location>
</feature>
<evidence type="ECO:0000313" key="4">
    <source>
        <dbReference type="Proteomes" id="UP000001058"/>
    </source>
</evidence>
<organism evidence="4">
    <name type="scientific">Volvox carteri f. nagariensis</name>
    <dbReference type="NCBI Taxonomy" id="3068"/>
    <lineage>
        <taxon>Eukaryota</taxon>
        <taxon>Viridiplantae</taxon>
        <taxon>Chlorophyta</taxon>
        <taxon>core chlorophytes</taxon>
        <taxon>Chlorophyceae</taxon>
        <taxon>CS clade</taxon>
        <taxon>Chlamydomonadales</taxon>
        <taxon>Volvocaceae</taxon>
        <taxon>Volvox</taxon>
    </lineage>
</organism>
<keyword evidence="1" id="KW-0812">Transmembrane</keyword>
<keyword evidence="2" id="KW-0732">Signal</keyword>
<dbReference type="RefSeq" id="XP_002953293.1">
    <property type="nucleotide sequence ID" value="XM_002953247.1"/>
</dbReference>
<dbReference type="OrthoDB" id="541550at2759"/>
<evidence type="ECO:0000256" key="2">
    <source>
        <dbReference type="SAM" id="SignalP"/>
    </source>
</evidence>
<dbReference type="KEGG" id="vcn:VOLCADRAFT_105887"/>
<dbReference type="InParanoid" id="D8U3W8"/>
<sequence>MFKGTLSCLHTLAYVIALSALAIAANDWREGHHHEALVQRREALSITPATVDCRNGWEFFRALANQSIERLQIISNIQLYDADWGTGGPPLVLERNVSIEGANKEREHWFIININFVKSKVQLSYGIWMRFYNLVLVHGATGPVFQHRAEPVMPFRMLPSITRLTRRRSARQPPVAPRAKASLVQQVPGLDMVAATNITNGQKTPAVPGVLLQSVGLFQRTCLPIPESRKLLVNTTRPDMVPGNQSFHLNLPQDGCEDSCTAHPLRRCWPLIGKYDDMATQAYYLDTSSGMPREAGYNIHILGADVLCATVMNEQCISSANSYIGCFYLMFPPNSTATLPGSNFPVPCTAGPPPSQASGSINKALLGAVLGGVLGGIAFLAAASGIAVLAYRCRQPAACGQDEGVTRPRGAVMCVDSVTAMIASGGKMKSIAPRGLHPPRPGRMSCWPSLLFERREGYDEHLYAMMVNC</sequence>
<keyword evidence="4" id="KW-1185">Reference proteome</keyword>
<dbReference type="AlphaFoldDB" id="D8U3W8"/>
<protein>
    <recommendedName>
        <fullName evidence="5">Pherophorin domain-containing protein</fullName>
    </recommendedName>
</protein>
<feature type="signal peptide" evidence="2">
    <location>
        <begin position="1"/>
        <end position="24"/>
    </location>
</feature>
<evidence type="ECO:0008006" key="5">
    <source>
        <dbReference type="Google" id="ProtNLM"/>
    </source>
</evidence>
<dbReference type="Proteomes" id="UP000001058">
    <property type="component" value="Unassembled WGS sequence"/>
</dbReference>